<reference evidence="3" key="1">
    <citation type="submission" date="2013-11" db="EMBL/GenBank/DDBJ databases">
        <title>Genome sequence of the fusiform rust pathogen reveals effectors for host alternation and coevolution with pine.</title>
        <authorList>
            <consortium name="DOE Joint Genome Institute"/>
            <person name="Smith K."/>
            <person name="Pendleton A."/>
            <person name="Kubisiak T."/>
            <person name="Anderson C."/>
            <person name="Salamov A."/>
            <person name="Aerts A."/>
            <person name="Riley R."/>
            <person name="Clum A."/>
            <person name="Lindquist E."/>
            <person name="Ence D."/>
            <person name="Campbell M."/>
            <person name="Kronenberg Z."/>
            <person name="Feau N."/>
            <person name="Dhillon B."/>
            <person name="Hamelin R."/>
            <person name="Burleigh J."/>
            <person name="Smith J."/>
            <person name="Yandell M."/>
            <person name="Nelson C."/>
            <person name="Grigoriev I."/>
            <person name="Davis J."/>
        </authorList>
    </citation>
    <scope>NUCLEOTIDE SEQUENCE</scope>
    <source>
        <strain evidence="3">G11</strain>
    </source>
</reference>
<sequence>MGYGSDRPISICNHPTFKRHADLDPSSVVPGATTYTSSEAEHPGVSLCLTGFITYWTSLAGLPPEDLSRLRKNPPMTLTNSGPAGEGTWLRQRRRTTDGDKQSLSAQIYRVAAHDGPVHRVSSAESQKKISPHPTLPHDKPSSRNVGVGSDSKPSMDFIPSEPTMPHLFPEPTSSSPSIFLANILLICFTPAIVCGFFTRHCILRPSRAIRKVDIRGSSETLRDPEPVRDERGVLSKRRLRLIYLVKLLTCLFLTLAGLLEILKPKPTIDTDSTGEQDELSITSSDARTVDIMNKFIGWLSLISVVLMYIYLVIQLLPPSSEIIDSSQLLMSESVLPAQLTIPPNVGERKMQFEDAESFYFWLKIPLFIPLIILVSTLRALLIHTSVQTDQDSEFKISIQSVRLATKIISLFLDIMLLIWILFGIFKLSGAVLAIPFTSIRRSETSFVANSANGGLDRPLCNYRTNWSRGLKVGQTRRKIAKIYRSWNHDTPLATPFNSSHTSHSLQKPDYYRKPMATTCTKSSFMKDCPTGPTYILKNLWASFKKTSNRFSSPFSRNEGSEQNRQGLVQRDYPASSWAFTLVCALKSPLVVSQLISIICCIVSLTSSEERGNWNESKLMDSLISGAIGYEGSIDYFLIVVMELLRLCLIIIEPVVGNVGIDARLLDLEQRYPFHLPTNRSRAASPNHSKIRPGLYLKAHPSINFPIGRRNIGIRRNRSIPQSVWPCYMEKSRSLGSLEQFTFTRARTFPSSDGRLMEGDLSIRSSSPFDFTSGTKTIKRVPVPAWDSCYPSLESSESALKTSLFEESCTISQLLTTDNRADSSTGSSNSVPSFVCSVGEDLAREFRDESTYDGHNSNSDKAMLSHVGDGWTGTDTYSDFSSRRSYTHPLGRGSSVFDDSDISSTLSPHLPPRVHNSSSLGIYPASAPQSPSEAFSPTVALRVFHRPTSQDSSGGSRFGYQTETTSSLSPYQCGSRTESSTFSPSPSIIAQLSQKGSSWTSKLSSQSQFLQQLQDELGMSRTTSWNSYSAGGNRPNSKSSTDTHHESSCPSDLEQAQIKQLSIHRTDLSDARPSISFFSLQEAISASTISEAFEPDSNALRSTRNTLESIKEKDELLSDFESQDGQSFAGDLTEESKTISIAKDTQISNASRESSNLETMEEDKSNAVYNRLSDPTSHPLVAETKCTQFESSQTPWTVSKFKESSSDHLPRSIFTSPQSMHSPLDHELPSSEIDSSVISHTPDMDHISRLHRKLSNDHTALLGKPVSAMPLHTFASLPSSPTFSEFGRLENPTLKPVPQDRSLELIGRNCIENYTGTGSSGSVGGSTSASSVADKLGPLTNIKDVDIDQLIRSNTANHRQLYNPIDEYGLSESNGKLTRNKSNNNKMSKFKETEAHLSSSEGTHPVVGIKKRRTVSSLFTGSVSQAGQVLSRRVVSSGVLKNVHLLGPISQKRSSQESFHCAGENAAYAHFLGKKTFFTPTESPVQESEENFIKPLADEGLEKNFNNDKQLSTAHSEPSLHRRAPSLGKIRTHSAHDSLSSTASQGLVDNLNDEDDMKSKKQAKLRKDLENRFTKPTLCPSPKITAARHTITPDLISLPQLCNLEFIPDLDTVRHHNRIEPISNPVYSSLSNFWGPEMPSDDAPALLESSLDIPERACDLYENENRLQEVSPSRCTQLTCSDSQKSNLKVNKFYEVPSSSHAQTEEDSREGPGSPRPLCCSITSQLPSRIPEEEEKQRMVSGEVGSKRIPENLPLQMAPSPSEDVVTSLTNSTTASNQRPSRNTPGSASTDSGEWNPFALEELDPLSEPSRVGSGAARMAKKDLSVYQSQSGLDGN</sequence>
<feature type="transmembrane region" description="Helical" evidence="2">
    <location>
        <begin position="296"/>
        <end position="317"/>
    </location>
</feature>
<feature type="region of interest" description="Disordered" evidence="1">
    <location>
        <begin position="116"/>
        <end position="164"/>
    </location>
</feature>
<keyword evidence="4" id="KW-1185">Reference proteome</keyword>
<feature type="region of interest" description="Disordered" evidence="1">
    <location>
        <begin position="947"/>
        <end position="985"/>
    </location>
</feature>
<feature type="region of interest" description="Disordered" evidence="1">
    <location>
        <begin position="1024"/>
        <end position="1053"/>
    </location>
</feature>
<proteinExistence type="predicted"/>
<keyword evidence="2" id="KW-0472">Membrane</keyword>
<feature type="compositionally biased region" description="Polar residues" evidence="1">
    <location>
        <begin position="1143"/>
        <end position="1158"/>
    </location>
</feature>
<evidence type="ECO:0000256" key="1">
    <source>
        <dbReference type="SAM" id="MobiDB-lite"/>
    </source>
</evidence>
<organism evidence="3 4">
    <name type="scientific">Cronartium quercuum f. sp. fusiforme G11</name>
    <dbReference type="NCBI Taxonomy" id="708437"/>
    <lineage>
        <taxon>Eukaryota</taxon>
        <taxon>Fungi</taxon>
        <taxon>Dikarya</taxon>
        <taxon>Basidiomycota</taxon>
        <taxon>Pucciniomycotina</taxon>
        <taxon>Pucciniomycetes</taxon>
        <taxon>Pucciniales</taxon>
        <taxon>Coleosporiaceae</taxon>
        <taxon>Cronartium</taxon>
    </lineage>
</organism>
<dbReference type="Proteomes" id="UP000886653">
    <property type="component" value="Unassembled WGS sequence"/>
</dbReference>
<feature type="compositionally biased region" description="Polar residues" evidence="1">
    <location>
        <begin position="1765"/>
        <end position="1793"/>
    </location>
</feature>
<gene>
    <name evidence="3" type="ORF">CROQUDRAFT_91991</name>
</gene>
<keyword evidence="2" id="KW-1133">Transmembrane helix</keyword>
<feature type="region of interest" description="Disordered" evidence="1">
    <location>
        <begin position="1532"/>
        <end position="1566"/>
    </location>
</feature>
<evidence type="ECO:0000313" key="4">
    <source>
        <dbReference type="Proteomes" id="UP000886653"/>
    </source>
</evidence>
<feature type="transmembrane region" description="Helical" evidence="2">
    <location>
        <begin position="404"/>
        <end position="426"/>
    </location>
</feature>
<feature type="region of interest" description="Disordered" evidence="1">
    <location>
        <begin position="1121"/>
        <end position="1164"/>
    </location>
</feature>
<comment type="caution">
    <text evidence="3">The sequence shown here is derived from an EMBL/GenBank/DDBJ whole genome shotgun (WGS) entry which is preliminary data.</text>
</comment>
<feature type="region of interest" description="Disordered" evidence="1">
    <location>
        <begin position="67"/>
        <end position="103"/>
    </location>
</feature>
<protein>
    <submittedName>
        <fullName evidence="3">Uncharacterized protein</fullName>
    </submittedName>
</protein>
<feature type="transmembrane region" description="Helical" evidence="2">
    <location>
        <begin position="359"/>
        <end position="383"/>
    </location>
</feature>
<keyword evidence="2" id="KW-0812">Transmembrane</keyword>
<accession>A0A9P6NHD3</accession>
<feature type="region of interest" description="Disordered" evidence="1">
    <location>
        <begin position="1695"/>
        <end position="1820"/>
    </location>
</feature>
<evidence type="ECO:0000313" key="3">
    <source>
        <dbReference type="EMBL" id="KAG0147011.1"/>
    </source>
</evidence>
<feature type="compositionally biased region" description="Polar residues" evidence="1">
    <location>
        <begin position="1024"/>
        <end position="1040"/>
    </location>
</feature>
<feature type="compositionally biased region" description="Polar residues" evidence="1">
    <location>
        <begin position="1537"/>
        <end position="1547"/>
    </location>
</feature>
<feature type="transmembrane region" description="Helical" evidence="2">
    <location>
        <begin position="179"/>
        <end position="198"/>
    </location>
</feature>
<evidence type="ECO:0000256" key="2">
    <source>
        <dbReference type="SAM" id="Phobius"/>
    </source>
</evidence>
<dbReference type="EMBL" id="MU167253">
    <property type="protein sequence ID" value="KAG0147011.1"/>
    <property type="molecule type" value="Genomic_DNA"/>
</dbReference>
<name>A0A9P6NHD3_9BASI</name>